<dbReference type="Proteomes" id="UP000007798">
    <property type="component" value="Unassembled WGS sequence"/>
</dbReference>
<dbReference type="InterPro" id="IPR013766">
    <property type="entry name" value="Thioredoxin_domain"/>
</dbReference>
<dbReference type="InterPro" id="IPR052643">
    <property type="entry name" value="ERP44"/>
</dbReference>
<evidence type="ECO:0000313" key="2">
    <source>
        <dbReference type="EMBL" id="EDW76530.1"/>
    </source>
</evidence>
<dbReference type="AlphaFoldDB" id="B4MWP1"/>
<proteinExistence type="predicted"/>
<dbReference type="HOGENOM" id="CLU_054449_0_0_1"/>
<name>B4MWP1_DROWI</name>
<dbReference type="PANTHER" id="PTHR46295">
    <property type="entry name" value="ENDOPLASMIC RETICULUM RESIDENT PROTEIN 44"/>
    <property type="match status" value="1"/>
</dbReference>
<dbReference type="OMA" id="NDCDFYI"/>
<dbReference type="OrthoDB" id="427280at2759"/>
<dbReference type="InParanoid" id="B4MWP1"/>
<dbReference type="SUPFAM" id="SSF52833">
    <property type="entry name" value="Thioredoxin-like"/>
    <property type="match status" value="3"/>
</dbReference>
<dbReference type="EMBL" id="CH963857">
    <property type="protein sequence ID" value="EDW76530.1"/>
    <property type="molecule type" value="Genomic_DNA"/>
</dbReference>
<dbReference type="eggNOG" id="KOG0912">
    <property type="taxonomic scope" value="Eukaryota"/>
</dbReference>
<feature type="domain" description="Thioredoxin" evidence="1">
    <location>
        <begin position="1"/>
        <end position="124"/>
    </location>
</feature>
<dbReference type="GO" id="GO:0003756">
    <property type="term" value="F:protein disulfide isomerase activity"/>
    <property type="evidence" value="ECO:0007669"/>
    <property type="project" value="TreeGrafter"/>
</dbReference>
<dbReference type="GO" id="GO:0006457">
    <property type="term" value="P:protein folding"/>
    <property type="evidence" value="ECO:0007669"/>
    <property type="project" value="TreeGrafter"/>
</dbReference>
<protein>
    <recommendedName>
        <fullName evidence="1">Thioredoxin domain-containing protein</fullName>
    </recommendedName>
</protein>
<dbReference type="Pfam" id="PF00085">
    <property type="entry name" value="Thioredoxin"/>
    <property type="match status" value="1"/>
</dbReference>
<reference evidence="2 3" key="1">
    <citation type="journal article" date="2007" name="Nature">
        <title>Evolution of genes and genomes on the Drosophila phylogeny.</title>
        <authorList>
            <consortium name="Drosophila 12 Genomes Consortium"/>
            <person name="Clark A.G."/>
            <person name="Eisen M.B."/>
            <person name="Smith D.R."/>
            <person name="Bergman C.M."/>
            <person name="Oliver B."/>
            <person name="Markow T.A."/>
            <person name="Kaufman T.C."/>
            <person name="Kellis M."/>
            <person name="Gelbart W."/>
            <person name="Iyer V.N."/>
            <person name="Pollard D.A."/>
            <person name="Sackton T.B."/>
            <person name="Larracuente A.M."/>
            <person name="Singh N.D."/>
            <person name="Abad J.P."/>
            <person name="Abt D.N."/>
            <person name="Adryan B."/>
            <person name="Aguade M."/>
            <person name="Akashi H."/>
            <person name="Anderson W.W."/>
            <person name="Aquadro C.F."/>
            <person name="Ardell D.H."/>
            <person name="Arguello R."/>
            <person name="Artieri C.G."/>
            <person name="Barbash D.A."/>
            <person name="Barker D."/>
            <person name="Barsanti P."/>
            <person name="Batterham P."/>
            <person name="Batzoglou S."/>
            <person name="Begun D."/>
            <person name="Bhutkar A."/>
            <person name="Blanco E."/>
            <person name="Bosak S.A."/>
            <person name="Bradley R.K."/>
            <person name="Brand A.D."/>
            <person name="Brent M.R."/>
            <person name="Brooks A.N."/>
            <person name="Brown R.H."/>
            <person name="Butlin R.K."/>
            <person name="Caggese C."/>
            <person name="Calvi B.R."/>
            <person name="Bernardo de Carvalho A."/>
            <person name="Caspi A."/>
            <person name="Castrezana S."/>
            <person name="Celniker S.E."/>
            <person name="Chang J.L."/>
            <person name="Chapple C."/>
            <person name="Chatterji S."/>
            <person name="Chinwalla A."/>
            <person name="Civetta A."/>
            <person name="Clifton S.W."/>
            <person name="Comeron J.M."/>
            <person name="Costello J.C."/>
            <person name="Coyne J.A."/>
            <person name="Daub J."/>
            <person name="David R.G."/>
            <person name="Delcher A.L."/>
            <person name="Delehaunty K."/>
            <person name="Do C.B."/>
            <person name="Ebling H."/>
            <person name="Edwards K."/>
            <person name="Eickbush T."/>
            <person name="Evans J.D."/>
            <person name="Filipski A."/>
            <person name="Findeiss S."/>
            <person name="Freyhult E."/>
            <person name="Fulton L."/>
            <person name="Fulton R."/>
            <person name="Garcia A.C."/>
            <person name="Gardiner A."/>
            <person name="Garfield D.A."/>
            <person name="Garvin B.E."/>
            <person name="Gibson G."/>
            <person name="Gilbert D."/>
            <person name="Gnerre S."/>
            <person name="Godfrey J."/>
            <person name="Good R."/>
            <person name="Gotea V."/>
            <person name="Gravely B."/>
            <person name="Greenberg A.J."/>
            <person name="Griffiths-Jones S."/>
            <person name="Gross S."/>
            <person name="Guigo R."/>
            <person name="Gustafson E.A."/>
            <person name="Haerty W."/>
            <person name="Hahn M.W."/>
            <person name="Halligan D.L."/>
            <person name="Halpern A.L."/>
            <person name="Halter G.M."/>
            <person name="Han M.V."/>
            <person name="Heger A."/>
            <person name="Hillier L."/>
            <person name="Hinrichs A.S."/>
            <person name="Holmes I."/>
            <person name="Hoskins R.A."/>
            <person name="Hubisz M.J."/>
            <person name="Hultmark D."/>
            <person name="Huntley M.A."/>
            <person name="Jaffe D.B."/>
            <person name="Jagadeeshan S."/>
            <person name="Jeck W.R."/>
            <person name="Johnson J."/>
            <person name="Jones C.D."/>
            <person name="Jordan W.C."/>
            <person name="Karpen G.H."/>
            <person name="Kataoka E."/>
            <person name="Keightley P.D."/>
            <person name="Kheradpour P."/>
            <person name="Kirkness E.F."/>
            <person name="Koerich L.B."/>
            <person name="Kristiansen K."/>
            <person name="Kudrna D."/>
            <person name="Kulathinal R.J."/>
            <person name="Kumar S."/>
            <person name="Kwok R."/>
            <person name="Lander E."/>
            <person name="Langley C.H."/>
            <person name="Lapoint R."/>
            <person name="Lazzaro B.P."/>
            <person name="Lee S.J."/>
            <person name="Levesque L."/>
            <person name="Li R."/>
            <person name="Lin C.F."/>
            <person name="Lin M.F."/>
            <person name="Lindblad-Toh K."/>
            <person name="Llopart A."/>
            <person name="Long M."/>
            <person name="Low L."/>
            <person name="Lozovsky E."/>
            <person name="Lu J."/>
            <person name="Luo M."/>
            <person name="Machado C.A."/>
            <person name="Makalowski W."/>
            <person name="Marzo M."/>
            <person name="Matsuda M."/>
            <person name="Matzkin L."/>
            <person name="McAllister B."/>
            <person name="McBride C.S."/>
            <person name="McKernan B."/>
            <person name="McKernan K."/>
            <person name="Mendez-Lago M."/>
            <person name="Minx P."/>
            <person name="Mollenhauer M.U."/>
            <person name="Montooth K."/>
            <person name="Mount S.M."/>
            <person name="Mu X."/>
            <person name="Myers E."/>
            <person name="Negre B."/>
            <person name="Newfeld S."/>
            <person name="Nielsen R."/>
            <person name="Noor M.A."/>
            <person name="O'Grady P."/>
            <person name="Pachter L."/>
            <person name="Papaceit M."/>
            <person name="Parisi M.J."/>
            <person name="Parisi M."/>
            <person name="Parts L."/>
            <person name="Pedersen J.S."/>
            <person name="Pesole G."/>
            <person name="Phillippy A.M."/>
            <person name="Ponting C.P."/>
            <person name="Pop M."/>
            <person name="Porcelli D."/>
            <person name="Powell J.R."/>
            <person name="Prohaska S."/>
            <person name="Pruitt K."/>
            <person name="Puig M."/>
            <person name="Quesneville H."/>
            <person name="Ram K.R."/>
            <person name="Rand D."/>
            <person name="Rasmussen M.D."/>
            <person name="Reed L.K."/>
            <person name="Reenan R."/>
            <person name="Reily A."/>
            <person name="Remington K.A."/>
            <person name="Rieger T.T."/>
            <person name="Ritchie M.G."/>
            <person name="Robin C."/>
            <person name="Rogers Y.H."/>
            <person name="Rohde C."/>
            <person name="Rozas J."/>
            <person name="Rubenfield M.J."/>
            <person name="Ruiz A."/>
            <person name="Russo S."/>
            <person name="Salzberg S.L."/>
            <person name="Sanchez-Gracia A."/>
            <person name="Saranga D.J."/>
            <person name="Sato H."/>
            <person name="Schaeffer S.W."/>
            <person name="Schatz M.C."/>
            <person name="Schlenke T."/>
            <person name="Schwartz R."/>
            <person name="Segarra C."/>
            <person name="Singh R.S."/>
            <person name="Sirot L."/>
            <person name="Sirota M."/>
            <person name="Sisneros N.B."/>
            <person name="Smith C.D."/>
            <person name="Smith T.F."/>
            <person name="Spieth J."/>
            <person name="Stage D.E."/>
            <person name="Stark A."/>
            <person name="Stephan W."/>
            <person name="Strausberg R.L."/>
            <person name="Strempel S."/>
            <person name="Sturgill D."/>
            <person name="Sutton G."/>
            <person name="Sutton G.G."/>
            <person name="Tao W."/>
            <person name="Teichmann S."/>
            <person name="Tobari Y.N."/>
            <person name="Tomimura Y."/>
            <person name="Tsolas J.M."/>
            <person name="Valente V.L."/>
            <person name="Venter E."/>
            <person name="Venter J.C."/>
            <person name="Vicario S."/>
            <person name="Vieira F.G."/>
            <person name="Vilella A.J."/>
            <person name="Villasante A."/>
            <person name="Walenz B."/>
            <person name="Wang J."/>
            <person name="Wasserman M."/>
            <person name="Watts T."/>
            <person name="Wilson D."/>
            <person name="Wilson R.K."/>
            <person name="Wing R.A."/>
            <person name="Wolfner M.F."/>
            <person name="Wong A."/>
            <person name="Wong G.K."/>
            <person name="Wu C.I."/>
            <person name="Wu G."/>
            <person name="Yamamoto D."/>
            <person name="Yang H.P."/>
            <person name="Yang S.P."/>
            <person name="Yorke J.A."/>
            <person name="Yoshida K."/>
            <person name="Zdobnov E."/>
            <person name="Zhang P."/>
            <person name="Zhang Y."/>
            <person name="Zimin A.V."/>
            <person name="Baldwin J."/>
            <person name="Abdouelleil A."/>
            <person name="Abdulkadir J."/>
            <person name="Abebe A."/>
            <person name="Abera B."/>
            <person name="Abreu J."/>
            <person name="Acer S.C."/>
            <person name="Aftuck L."/>
            <person name="Alexander A."/>
            <person name="An P."/>
            <person name="Anderson E."/>
            <person name="Anderson S."/>
            <person name="Arachi H."/>
            <person name="Azer M."/>
            <person name="Bachantsang P."/>
            <person name="Barry A."/>
            <person name="Bayul T."/>
            <person name="Berlin A."/>
            <person name="Bessette D."/>
            <person name="Bloom T."/>
            <person name="Blye J."/>
            <person name="Boguslavskiy L."/>
            <person name="Bonnet C."/>
            <person name="Boukhgalter B."/>
            <person name="Bourzgui I."/>
            <person name="Brown A."/>
            <person name="Cahill P."/>
            <person name="Channer S."/>
            <person name="Cheshatsang Y."/>
            <person name="Chuda L."/>
            <person name="Citroen M."/>
            <person name="Collymore A."/>
            <person name="Cooke P."/>
            <person name="Costello M."/>
            <person name="D'Aco K."/>
            <person name="Daza R."/>
            <person name="De Haan G."/>
            <person name="DeGray S."/>
            <person name="DeMaso C."/>
            <person name="Dhargay N."/>
            <person name="Dooley K."/>
            <person name="Dooley E."/>
            <person name="Doricent M."/>
            <person name="Dorje P."/>
            <person name="Dorjee K."/>
            <person name="Dupes A."/>
            <person name="Elong R."/>
            <person name="Falk J."/>
            <person name="Farina A."/>
            <person name="Faro S."/>
            <person name="Ferguson D."/>
            <person name="Fisher S."/>
            <person name="Foley C.D."/>
            <person name="Franke A."/>
            <person name="Friedrich D."/>
            <person name="Gadbois L."/>
            <person name="Gearin G."/>
            <person name="Gearin C.R."/>
            <person name="Giannoukos G."/>
            <person name="Goode T."/>
            <person name="Graham J."/>
            <person name="Grandbois E."/>
            <person name="Grewal S."/>
            <person name="Gyaltsen K."/>
            <person name="Hafez N."/>
            <person name="Hagos B."/>
            <person name="Hall J."/>
            <person name="Henson C."/>
            <person name="Hollinger A."/>
            <person name="Honan T."/>
            <person name="Huard M.D."/>
            <person name="Hughes L."/>
            <person name="Hurhula B."/>
            <person name="Husby M.E."/>
            <person name="Kamat A."/>
            <person name="Kanga B."/>
            <person name="Kashin S."/>
            <person name="Khazanovich D."/>
            <person name="Kisner P."/>
            <person name="Lance K."/>
            <person name="Lara M."/>
            <person name="Lee W."/>
            <person name="Lennon N."/>
            <person name="Letendre F."/>
            <person name="LeVine R."/>
            <person name="Lipovsky A."/>
            <person name="Liu X."/>
            <person name="Liu J."/>
            <person name="Liu S."/>
            <person name="Lokyitsang T."/>
            <person name="Lokyitsang Y."/>
            <person name="Lubonja R."/>
            <person name="Lui A."/>
            <person name="MacDonald P."/>
            <person name="Magnisalis V."/>
            <person name="Maru K."/>
            <person name="Matthews C."/>
            <person name="McCusker W."/>
            <person name="McDonough S."/>
            <person name="Mehta T."/>
            <person name="Meldrim J."/>
            <person name="Meneus L."/>
            <person name="Mihai O."/>
            <person name="Mihalev A."/>
            <person name="Mihova T."/>
            <person name="Mittelman R."/>
            <person name="Mlenga V."/>
            <person name="Montmayeur A."/>
            <person name="Mulrain L."/>
            <person name="Navidi A."/>
            <person name="Naylor J."/>
            <person name="Negash T."/>
            <person name="Nguyen T."/>
            <person name="Nguyen N."/>
            <person name="Nicol R."/>
            <person name="Norbu C."/>
            <person name="Norbu N."/>
            <person name="Novod N."/>
            <person name="O'Neill B."/>
            <person name="Osman S."/>
            <person name="Markiewicz E."/>
            <person name="Oyono O.L."/>
            <person name="Patti C."/>
            <person name="Phunkhang P."/>
            <person name="Pierre F."/>
            <person name="Priest M."/>
            <person name="Raghuraman S."/>
            <person name="Rege F."/>
            <person name="Reyes R."/>
            <person name="Rise C."/>
            <person name="Rogov P."/>
            <person name="Ross K."/>
            <person name="Ryan E."/>
            <person name="Settipalli S."/>
            <person name="Shea T."/>
            <person name="Sherpa N."/>
            <person name="Shi L."/>
            <person name="Shih D."/>
            <person name="Sparrow T."/>
            <person name="Spaulding J."/>
            <person name="Stalker J."/>
            <person name="Stange-Thomann N."/>
            <person name="Stavropoulos S."/>
            <person name="Stone C."/>
            <person name="Strader C."/>
            <person name="Tesfaye S."/>
            <person name="Thomson T."/>
            <person name="Thoulutsang Y."/>
            <person name="Thoulutsang D."/>
            <person name="Topham K."/>
            <person name="Topping I."/>
            <person name="Tsamla T."/>
            <person name="Vassiliev H."/>
            <person name="Vo A."/>
            <person name="Wangchuk T."/>
            <person name="Wangdi T."/>
            <person name="Weiand M."/>
            <person name="Wilkinson J."/>
            <person name="Wilson A."/>
            <person name="Yadav S."/>
            <person name="Young G."/>
            <person name="Yu Q."/>
            <person name="Zembek L."/>
            <person name="Zhong D."/>
            <person name="Zimmer A."/>
            <person name="Zwirko Z."/>
            <person name="Jaffe D.B."/>
            <person name="Alvarez P."/>
            <person name="Brockman W."/>
            <person name="Butler J."/>
            <person name="Chin C."/>
            <person name="Gnerre S."/>
            <person name="Grabherr M."/>
            <person name="Kleber M."/>
            <person name="Mauceli E."/>
            <person name="MacCallum I."/>
        </authorList>
    </citation>
    <scope>NUCLEOTIDE SEQUENCE [LARGE SCALE GENOMIC DNA]</scope>
    <source>
        <strain evidence="3">Tucson 14030-0811.24</strain>
    </source>
</reference>
<dbReference type="Gene3D" id="3.40.30.10">
    <property type="entry name" value="Glutaredoxin"/>
    <property type="match status" value="3"/>
</dbReference>
<dbReference type="STRING" id="7260.B4MWP1"/>
<gene>
    <name evidence="2" type="primary">Dwil\GK15508</name>
    <name evidence="2" type="ORF">Dwil_GK15508</name>
</gene>
<dbReference type="SMR" id="B4MWP1"/>
<keyword evidence="3" id="KW-1185">Reference proteome</keyword>
<dbReference type="Pfam" id="PF13848">
    <property type="entry name" value="Thioredoxin_6"/>
    <property type="match status" value="1"/>
</dbReference>
<dbReference type="GO" id="GO:0005789">
    <property type="term" value="C:endoplasmic reticulum membrane"/>
    <property type="evidence" value="ECO:0007669"/>
    <property type="project" value="TreeGrafter"/>
</dbReference>
<dbReference type="InterPro" id="IPR036249">
    <property type="entry name" value="Thioredoxin-like_sf"/>
</dbReference>
<dbReference type="PROSITE" id="PS51352">
    <property type="entry name" value="THIOREDOXIN_2"/>
    <property type="match status" value="1"/>
</dbReference>
<dbReference type="GO" id="GO:0005793">
    <property type="term" value="C:endoplasmic reticulum-Golgi intermediate compartment"/>
    <property type="evidence" value="ECO:0007669"/>
    <property type="project" value="TreeGrafter"/>
</dbReference>
<evidence type="ECO:0000259" key="1">
    <source>
        <dbReference type="PROSITE" id="PS51352"/>
    </source>
</evidence>
<evidence type="ECO:0000313" key="3">
    <source>
        <dbReference type="Proteomes" id="UP000007798"/>
    </source>
</evidence>
<organism evidence="2 3">
    <name type="scientific">Drosophila willistoni</name>
    <name type="common">Fruit fly</name>
    <dbReference type="NCBI Taxonomy" id="7260"/>
    <lineage>
        <taxon>Eukaryota</taxon>
        <taxon>Metazoa</taxon>
        <taxon>Ecdysozoa</taxon>
        <taxon>Arthropoda</taxon>
        <taxon>Hexapoda</taxon>
        <taxon>Insecta</taxon>
        <taxon>Pterygota</taxon>
        <taxon>Neoptera</taxon>
        <taxon>Endopterygota</taxon>
        <taxon>Diptera</taxon>
        <taxon>Brachycera</taxon>
        <taxon>Muscomorpha</taxon>
        <taxon>Ephydroidea</taxon>
        <taxon>Drosophilidae</taxon>
        <taxon>Drosophila</taxon>
        <taxon>Sophophora</taxon>
    </lineage>
</organism>
<sequence length="390" mass="45413">MVANSVKIPTSNVKQITKHNINTTIYSNEVVLLNFYADWCQFSVMLTPIFERAASQLAEEMNGENGKIQLGRVDCVKEKELADRYDIRKFPTLRLFYRGQDLRQEYRGKRSSEAIVKYVKSQLRSAITEIHHPDELAKLDTKRRAIIGYFNSREQPAYKIFEKMTVRLMNYCDFYMRLGADIENPIFPRSLPALLFRPDIERTHGQDEIYEVGAAIPHLVETWAFEKCVPLVREVDFNNVEELIEQKLPLLLLLHSPNDLSSIKDFKAIVEMQLSEFRGRFNFITVDGLKFEHSVQHMGKSRKDLPIIAIDSLHFMYPFSHFKDMYIPGKLQNFLQEFSSQHLREKLKMDDIKIVNQATGKSTTLPPPLSTFKNLGPSKHRYTLLHHDEL</sequence>
<accession>B4MWP1</accession>
<dbReference type="PhylomeDB" id="B4MWP1"/>
<dbReference type="PANTHER" id="PTHR46295:SF1">
    <property type="entry name" value="ENDOPLASMIC RETICULUM RESIDENT PROTEIN 44"/>
    <property type="match status" value="1"/>
</dbReference>